<sequence length="318" mass="37145">MLAFLPLFLFSLLSPSLYQVTEREERRDCFFSPNGKYYALLTYGKGNSEFVPFRAFSLRNKEGTLIWQSDSFPYTLIDLSNEGWTVGIFFDGPISGRAHLHFYDDRGRKRGEEEIGFLNARTFSENGKIYAVLDGKNGLRIFNREGKELYRLGFGNYFALSPDGKICALAQDTEIVFFTDGKRFQSLPLTSPFIRQMKFFQAKTIFGYLTKKDLFLYRISEGSEIFHYAEKEPNWRLVSFDLEPDKGLVILGRGEDKGRGEPERHTQGEVRIFDFGGKVLWRERLRYKNWNIFVPEVKFLGKNSFLVKTAEEIYEYRY</sequence>
<protein>
    <recommendedName>
        <fullName evidence="2">WD40 repeat domain-containing protein</fullName>
    </recommendedName>
</protein>
<reference evidence="1" key="1">
    <citation type="journal article" date="2020" name="mSystems">
        <title>Genome- and Community-Level Interaction Insights into Carbon Utilization and Element Cycling Functions of Hydrothermarchaeota in Hydrothermal Sediment.</title>
        <authorList>
            <person name="Zhou Z."/>
            <person name="Liu Y."/>
            <person name="Xu W."/>
            <person name="Pan J."/>
            <person name="Luo Z.H."/>
            <person name="Li M."/>
        </authorList>
    </citation>
    <scope>NUCLEOTIDE SEQUENCE [LARGE SCALE GENOMIC DNA]</scope>
    <source>
        <strain evidence="1">SpSt-906</strain>
    </source>
</reference>
<dbReference type="SUPFAM" id="SSF69304">
    <property type="entry name" value="Tricorn protease N-terminal domain"/>
    <property type="match status" value="1"/>
</dbReference>
<evidence type="ECO:0008006" key="2">
    <source>
        <dbReference type="Google" id="ProtNLM"/>
    </source>
</evidence>
<accession>A0A7C3YT49</accession>
<evidence type="ECO:0000313" key="1">
    <source>
        <dbReference type="EMBL" id="HGE99494.1"/>
    </source>
</evidence>
<gene>
    <name evidence="1" type="ORF">ENX07_05430</name>
</gene>
<comment type="caution">
    <text evidence="1">The sequence shown here is derived from an EMBL/GenBank/DDBJ whole genome shotgun (WGS) entry which is preliminary data.</text>
</comment>
<proteinExistence type="predicted"/>
<dbReference type="AlphaFoldDB" id="A0A7C3YT49"/>
<dbReference type="EMBL" id="DTMQ01000037">
    <property type="protein sequence ID" value="HGE99494.1"/>
    <property type="molecule type" value="Genomic_DNA"/>
</dbReference>
<organism evidence="1">
    <name type="scientific">candidate division WOR-3 bacterium</name>
    <dbReference type="NCBI Taxonomy" id="2052148"/>
    <lineage>
        <taxon>Bacteria</taxon>
        <taxon>Bacteria division WOR-3</taxon>
    </lineage>
</organism>
<name>A0A7C3YT49_UNCW3</name>